<feature type="compositionally biased region" description="Polar residues" evidence="1">
    <location>
        <begin position="102"/>
        <end position="117"/>
    </location>
</feature>
<gene>
    <name evidence="2" type="ORF">HaLaN_29214</name>
</gene>
<feature type="region of interest" description="Disordered" evidence="1">
    <location>
        <begin position="102"/>
        <end position="143"/>
    </location>
</feature>
<comment type="caution">
    <text evidence="2">The sequence shown here is derived from an EMBL/GenBank/DDBJ whole genome shotgun (WGS) entry which is preliminary data.</text>
</comment>
<proteinExistence type="predicted"/>
<organism evidence="2 3">
    <name type="scientific">Haematococcus lacustris</name>
    <name type="common">Green alga</name>
    <name type="synonym">Haematococcus pluvialis</name>
    <dbReference type="NCBI Taxonomy" id="44745"/>
    <lineage>
        <taxon>Eukaryota</taxon>
        <taxon>Viridiplantae</taxon>
        <taxon>Chlorophyta</taxon>
        <taxon>core chlorophytes</taxon>
        <taxon>Chlorophyceae</taxon>
        <taxon>CS clade</taxon>
        <taxon>Chlamydomonadales</taxon>
        <taxon>Haematococcaceae</taxon>
        <taxon>Haematococcus</taxon>
    </lineage>
</organism>
<dbReference type="Proteomes" id="UP000485058">
    <property type="component" value="Unassembled WGS sequence"/>
</dbReference>
<name>A0A6A0ABZ0_HAELA</name>
<sequence>KNKDGFVVVEKVGEDACHGPYLIVFGHASVLKGSVLVACQRAGLAPLAHRDCVRLRQIASECRTVSGAYREETVYVLTDGNDQSAPATQAALYQAVPGMQNTAGSARATSHWPSNAGTRPAFPMSGPDPDWQQKTRSPPPAIN</sequence>
<feature type="non-terminal residue" evidence="2">
    <location>
        <position position="143"/>
    </location>
</feature>
<evidence type="ECO:0000313" key="3">
    <source>
        <dbReference type="Proteomes" id="UP000485058"/>
    </source>
</evidence>
<protein>
    <submittedName>
        <fullName evidence="2">Uncharacterized protein</fullName>
    </submittedName>
</protein>
<evidence type="ECO:0000313" key="2">
    <source>
        <dbReference type="EMBL" id="GFH30370.1"/>
    </source>
</evidence>
<reference evidence="2 3" key="1">
    <citation type="submission" date="2020-02" db="EMBL/GenBank/DDBJ databases">
        <title>Draft genome sequence of Haematococcus lacustris strain NIES-144.</title>
        <authorList>
            <person name="Morimoto D."/>
            <person name="Nakagawa S."/>
            <person name="Yoshida T."/>
            <person name="Sawayama S."/>
        </authorList>
    </citation>
    <scope>NUCLEOTIDE SEQUENCE [LARGE SCALE GENOMIC DNA]</scope>
    <source>
        <strain evidence="2 3">NIES-144</strain>
    </source>
</reference>
<dbReference type="AlphaFoldDB" id="A0A6A0ABZ0"/>
<dbReference type="EMBL" id="BLLF01004861">
    <property type="protein sequence ID" value="GFH30370.1"/>
    <property type="molecule type" value="Genomic_DNA"/>
</dbReference>
<keyword evidence="3" id="KW-1185">Reference proteome</keyword>
<feature type="non-terminal residue" evidence="2">
    <location>
        <position position="1"/>
    </location>
</feature>
<evidence type="ECO:0000256" key="1">
    <source>
        <dbReference type="SAM" id="MobiDB-lite"/>
    </source>
</evidence>
<accession>A0A6A0ABZ0</accession>